<gene>
    <name evidence="2" type="ORF">GCK32_012759</name>
</gene>
<dbReference type="AlphaFoldDB" id="A0AAN8G3V1"/>
<reference evidence="2 3" key="1">
    <citation type="submission" date="2019-10" db="EMBL/GenBank/DDBJ databases">
        <title>Assembly and Annotation for the nematode Trichostrongylus colubriformis.</title>
        <authorList>
            <person name="Martin J."/>
        </authorList>
    </citation>
    <scope>NUCLEOTIDE SEQUENCE [LARGE SCALE GENOMIC DNA]</scope>
    <source>
        <strain evidence="2">G859</strain>
        <tissue evidence="2">Whole worm</tissue>
    </source>
</reference>
<feature type="region of interest" description="Disordered" evidence="1">
    <location>
        <begin position="21"/>
        <end position="58"/>
    </location>
</feature>
<dbReference type="EMBL" id="WIXE01001486">
    <property type="protein sequence ID" value="KAK5985640.1"/>
    <property type="molecule type" value="Genomic_DNA"/>
</dbReference>
<accession>A0AAN8G3V1</accession>
<organism evidence="2 3">
    <name type="scientific">Trichostrongylus colubriformis</name>
    <name type="common">Black scour worm</name>
    <dbReference type="NCBI Taxonomy" id="6319"/>
    <lineage>
        <taxon>Eukaryota</taxon>
        <taxon>Metazoa</taxon>
        <taxon>Ecdysozoa</taxon>
        <taxon>Nematoda</taxon>
        <taxon>Chromadorea</taxon>
        <taxon>Rhabditida</taxon>
        <taxon>Rhabditina</taxon>
        <taxon>Rhabditomorpha</taxon>
        <taxon>Strongyloidea</taxon>
        <taxon>Trichostrongylidae</taxon>
        <taxon>Trichostrongylus</taxon>
    </lineage>
</organism>
<evidence type="ECO:0000256" key="1">
    <source>
        <dbReference type="SAM" id="MobiDB-lite"/>
    </source>
</evidence>
<name>A0AAN8G3V1_TRICO</name>
<proteinExistence type="predicted"/>
<protein>
    <submittedName>
        <fullName evidence="2">Uncharacterized protein</fullName>
    </submittedName>
</protein>
<evidence type="ECO:0000313" key="2">
    <source>
        <dbReference type="EMBL" id="KAK5985640.1"/>
    </source>
</evidence>
<keyword evidence="3" id="KW-1185">Reference proteome</keyword>
<dbReference type="Proteomes" id="UP001331761">
    <property type="component" value="Unassembled WGS sequence"/>
</dbReference>
<sequence>MYPAFVLCMAVQVYAYGRNQSPTTPEAVPAEKTAPPPAPAPEPAREPKAPLPPEEPGPGDFLDEFAKRLVGYTVKELQTSSDPYLLNKDGTPELSKFRTKMYEWEHDRNNVGSKTKYEVLLNMKLYLEFAWIRLYTRGKALDKMLEFWLRVDSDTQQELRSEFSAFELFA</sequence>
<feature type="compositionally biased region" description="Low complexity" evidence="1">
    <location>
        <begin position="22"/>
        <end position="33"/>
    </location>
</feature>
<evidence type="ECO:0000313" key="3">
    <source>
        <dbReference type="Proteomes" id="UP001331761"/>
    </source>
</evidence>
<comment type="caution">
    <text evidence="2">The sequence shown here is derived from an EMBL/GenBank/DDBJ whole genome shotgun (WGS) entry which is preliminary data.</text>
</comment>